<dbReference type="PANTHER" id="PTHR44846:SF1">
    <property type="entry name" value="MANNOSYL-D-GLYCERATE TRANSPORT_METABOLISM SYSTEM REPRESSOR MNGR-RELATED"/>
    <property type="match status" value="1"/>
</dbReference>
<dbReference type="PROSITE" id="PS50949">
    <property type="entry name" value="HTH_GNTR"/>
    <property type="match status" value="1"/>
</dbReference>
<name>A0ABV4GN39_9BRAD</name>
<dbReference type="InterPro" id="IPR028978">
    <property type="entry name" value="Chorismate_lyase_/UTRA_dom_sf"/>
</dbReference>
<evidence type="ECO:0000256" key="2">
    <source>
        <dbReference type="ARBA" id="ARBA00023125"/>
    </source>
</evidence>
<dbReference type="GO" id="GO:0003677">
    <property type="term" value="F:DNA binding"/>
    <property type="evidence" value="ECO:0007669"/>
    <property type="project" value="UniProtKB-KW"/>
</dbReference>
<dbReference type="SUPFAM" id="SSF46785">
    <property type="entry name" value="Winged helix' DNA-binding domain"/>
    <property type="match status" value="1"/>
</dbReference>
<dbReference type="Proteomes" id="UP001565474">
    <property type="component" value="Unassembled WGS sequence"/>
</dbReference>
<organism evidence="5 6">
    <name type="scientific">Bradyrhizobium yuanmingense</name>
    <dbReference type="NCBI Taxonomy" id="108015"/>
    <lineage>
        <taxon>Bacteria</taxon>
        <taxon>Pseudomonadati</taxon>
        <taxon>Pseudomonadota</taxon>
        <taxon>Alphaproteobacteria</taxon>
        <taxon>Hyphomicrobiales</taxon>
        <taxon>Nitrobacteraceae</taxon>
        <taxon>Bradyrhizobium</taxon>
    </lineage>
</organism>
<dbReference type="Gene3D" id="3.40.1410.10">
    <property type="entry name" value="Chorismate lyase-like"/>
    <property type="match status" value="1"/>
</dbReference>
<dbReference type="CDD" id="cd07377">
    <property type="entry name" value="WHTH_GntR"/>
    <property type="match status" value="1"/>
</dbReference>
<dbReference type="Pfam" id="PF07702">
    <property type="entry name" value="UTRA"/>
    <property type="match status" value="1"/>
</dbReference>
<evidence type="ECO:0000313" key="5">
    <source>
        <dbReference type="EMBL" id="MEY9473111.1"/>
    </source>
</evidence>
<dbReference type="InterPro" id="IPR036388">
    <property type="entry name" value="WH-like_DNA-bd_sf"/>
</dbReference>
<reference evidence="5 6" key="1">
    <citation type="submission" date="2024-07" db="EMBL/GenBank/DDBJ databases">
        <title>Genomic Encyclopedia of Type Strains, Phase V (KMG-V): Genome sequencing to study the core and pangenomes of soil and plant-associated prokaryotes.</title>
        <authorList>
            <person name="Whitman W."/>
        </authorList>
    </citation>
    <scope>NUCLEOTIDE SEQUENCE [LARGE SCALE GENOMIC DNA]</scope>
    <source>
        <strain evidence="5 6">USDA 222</strain>
    </source>
</reference>
<evidence type="ECO:0000256" key="3">
    <source>
        <dbReference type="ARBA" id="ARBA00023163"/>
    </source>
</evidence>
<keyword evidence="2 5" id="KW-0238">DNA-binding</keyword>
<accession>A0ABV4GN39</accession>
<dbReference type="SUPFAM" id="SSF64288">
    <property type="entry name" value="Chorismate lyase-like"/>
    <property type="match status" value="1"/>
</dbReference>
<sequence>MYQGKRWEFVRSNIEEAIASSRFRPGEKLPNDVERALEYGVNRHTVRYAIRALEQEGLLRIEQGRGTFVVEHSTAYLLSSQTRLNDNLMSRGRLARRKILTTATIPADERLAGYLDLKARDDVLRIDTLSDQDEIPIAIAHSYFRRNALPDCWTNSLAPTRSQQLSGASELTTTRSNG</sequence>
<comment type="caution">
    <text evidence="5">The sequence shown here is derived from an EMBL/GenBank/DDBJ whole genome shotgun (WGS) entry which is preliminary data.</text>
</comment>
<dbReference type="Gene3D" id="1.10.10.10">
    <property type="entry name" value="Winged helix-like DNA-binding domain superfamily/Winged helix DNA-binding domain"/>
    <property type="match status" value="1"/>
</dbReference>
<dbReference type="Pfam" id="PF00392">
    <property type="entry name" value="GntR"/>
    <property type="match status" value="1"/>
</dbReference>
<evidence type="ECO:0000259" key="4">
    <source>
        <dbReference type="PROSITE" id="PS50949"/>
    </source>
</evidence>
<feature type="domain" description="HTH gntR-type" evidence="4">
    <location>
        <begin position="4"/>
        <end position="72"/>
    </location>
</feature>
<dbReference type="InterPro" id="IPR036390">
    <property type="entry name" value="WH_DNA-bd_sf"/>
</dbReference>
<dbReference type="EMBL" id="JBGBZN010000002">
    <property type="protein sequence ID" value="MEY9473111.1"/>
    <property type="molecule type" value="Genomic_DNA"/>
</dbReference>
<dbReference type="PRINTS" id="PR00035">
    <property type="entry name" value="HTHGNTR"/>
</dbReference>
<keyword evidence="1" id="KW-0805">Transcription regulation</keyword>
<dbReference type="InterPro" id="IPR011663">
    <property type="entry name" value="UTRA"/>
</dbReference>
<keyword evidence="3" id="KW-0804">Transcription</keyword>
<gene>
    <name evidence="5" type="ORF">ABH992_005510</name>
</gene>
<proteinExistence type="predicted"/>
<dbReference type="InterPro" id="IPR000524">
    <property type="entry name" value="Tscrpt_reg_HTH_GntR"/>
</dbReference>
<evidence type="ECO:0000313" key="6">
    <source>
        <dbReference type="Proteomes" id="UP001565474"/>
    </source>
</evidence>
<keyword evidence="6" id="KW-1185">Reference proteome</keyword>
<dbReference type="InterPro" id="IPR050679">
    <property type="entry name" value="Bact_HTH_transcr_reg"/>
</dbReference>
<dbReference type="PANTHER" id="PTHR44846">
    <property type="entry name" value="MANNOSYL-D-GLYCERATE TRANSPORT/METABOLISM SYSTEM REPRESSOR MNGR-RELATED"/>
    <property type="match status" value="1"/>
</dbReference>
<dbReference type="SMART" id="SM00345">
    <property type="entry name" value="HTH_GNTR"/>
    <property type="match status" value="1"/>
</dbReference>
<evidence type="ECO:0000256" key="1">
    <source>
        <dbReference type="ARBA" id="ARBA00023015"/>
    </source>
</evidence>
<protein>
    <submittedName>
        <fullName evidence="5">DNA-binding GntR family transcriptional regulator</fullName>
    </submittedName>
</protein>